<dbReference type="Pfam" id="PF11127">
    <property type="entry name" value="YgaP-like_TM"/>
    <property type="match status" value="1"/>
</dbReference>
<proteinExistence type="predicted"/>
<evidence type="ECO:0000256" key="1">
    <source>
        <dbReference type="SAM" id="Phobius"/>
    </source>
</evidence>
<dbReference type="EMBL" id="LAQL01000019">
    <property type="protein sequence ID" value="KLN59104.1"/>
    <property type="molecule type" value="Genomic_DNA"/>
</dbReference>
<keyword evidence="1" id="KW-1133">Transmembrane helix</keyword>
<dbReference type="InterPro" id="IPR021309">
    <property type="entry name" value="YgaP-like_TM"/>
</dbReference>
<keyword evidence="1" id="KW-0812">Transmembrane</keyword>
<gene>
    <name evidence="3" type="ORF">WH96_19165</name>
</gene>
<sequence>MTRNIGSLDQAIRLIFALILITSPFVSGLSYFDTTWMTYTSVSLGVVMLLVSLIRICPLYSILGIRTCKSC</sequence>
<feature type="transmembrane region" description="Helical" evidence="1">
    <location>
        <begin position="44"/>
        <end position="65"/>
    </location>
</feature>
<accession>A0A0H2M9B4</accession>
<reference evidence="3 4" key="1">
    <citation type="submission" date="2015-03" db="EMBL/GenBank/DDBJ databases">
        <title>Genome Sequence of Kiloniella spongiae MEBiC09566, isolated from a marine sponge.</title>
        <authorList>
            <person name="Shao Z."/>
            <person name="Wang L."/>
            <person name="Li X."/>
        </authorList>
    </citation>
    <scope>NUCLEOTIDE SEQUENCE [LARGE SCALE GENOMIC DNA]</scope>
    <source>
        <strain evidence="3 4">MEBiC09566</strain>
    </source>
</reference>
<keyword evidence="4" id="KW-1185">Reference proteome</keyword>
<dbReference type="RefSeq" id="WP_047765851.1">
    <property type="nucleotide sequence ID" value="NZ_LAQL01000019.1"/>
</dbReference>
<dbReference type="STRING" id="1489064.WH96_19165"/>
<evidence type="ECO:0000259" key="2">
    <source>
        <dbReference type="Pfam" id="PF11127"/>
    </source>
</evidence>
<keyword evidence="1" id="KW-0472">Membrane</keyword>
<organism evidence="3 4">
    <name type="scientific">Kiloniella spongiae</name>
    <dbReference type="NCBI Taxonomy" id="1489064"/>
    <lineage>
        <taxon>Bacteria</taxon>
        <taxon>Pseudomonadati</taxon>
        <taxon>Pseudomonadota</taxon>
        <taxon>Alphaproteobacteria</taxon>
        <taxon>Rhodospirillales</taxon>
        <taxon>Kiloniellaceae</taxon>
        <taxon>Kiloniella</taxon>
    </lineage>
</organism>
<protein>
    <recommendedName>
        <fullName evidence="2">Inner membrane protein YgaP-like transmembrane domain-containing protein</fullName>
    </recommendedName>
</protein>
<evidence type="ECO:0000313" key="4">
    <source>
        <dbReference type="Proteomes" id="UP000035444"/>
    </source>
</evidence>
<dbReference type="AlphaFoldDB" id="A0A0H2M9B4"/>
<dbReference type="OrthoDB" id="9804804at2"/>
<evidence type="ECO:0000313" key="3">
    <source>
        <dbReference type="EMBL" id="KLN59104.1"/>
    </source>
</evidence>
<feature type="transmembrane region" description="Helical" evidence="1">
    <location>
        <begin position="12"/>
        <end position="32"/>
    </location>
</feature>
<name>A0A0H2M9B4_9PROT</name>
<feature type="domain" description="Inner membrane protein YgaP-like transmembrane" evidence="2">
    <location>
        <begin position="1"/>
        <end position="70"/>
    </location>
</feature>
<dbReference type="Proteomes" id="UP000035444">
    <property type="component" value="Unassembled WGS sequence"/>
</dbReference>
<comment type="caution">
    <text evidence="3">The sequence shown here is derived from an EMBL/GenBank/DDBJ whole genome shotgun (WGS) entry which is preliminary data.</text>
</comment>